<protein>
    <recommendedName>
        <fullName evidence="1">AntA/AntB antirepressor domain-containing protein</fullName>
    </recommendedName>
</protein>
<accession>A0A7K1SAB2</accession>
<feature type="domain" description="AntA/AntB antirepressor" evidence="1">
    <location>
        <begin position="17"/>
        <end position="101"/>
    </location>
</feature>
<dbReference type="Pfam" id="PF08346">
    <property type="entry name" value="AntA"/>
    <property type="match status" value="1"/>
</dbReference>
<dbReference type="InterPro" id="IPR013557">
    <property type="entry name" value="AntA/B_antirep"/>
</dbReference>
<dbReference type="Proteomes" id="UP000436006">
    <property type="component" value="Unassembled WGS sequence"/>
</dbReference>
<proteinExistence type="predicted"/>
<evidence type="ECO:0000259" key="1">
    <source>
        <dbReference type="Pfam" id="PF08346"/>
    </source>
</evidence>
<gene>
    <name evidence="2" type="ORF">GO755_10560</name>
</gene>
<evidence type="ECO:0000313" key="2">
    <source>
        <dbReference type="EMBL" id="MVM30476.1"/>
    </source>
</evidence>
<comment type="caution">
    <text evidence="2">The sequence shown here is derived from an EMBL/GenBank/DDBJ whole genome shotgun (WGS) entry which is preliminary data.</text>
</comment>
<dbReference type="RefSeq" id="WP_157584705.1">
    <property type="nucleotide sequence ID" value="NZ_WPIN01000003.1"/>
</dbReference>
<dbReference type="AlphaFoldDB" id="A0A7K1SAB2"/>
<dbReference type="PANTHER" id="PTHR36180:SF1">
    <property type="entry name" value="ANTA_ANTB ANTIREPRESSOR DOMAIN-CONTAINING PROTEIN"/>
    <property type="match status" value="1"/>
</dbReference>
<dbReference type="EMBL" id="WPIN01000003">
    <property type="protein sequence ID" value="MVM30476.1"/>
    <property type="molecule type" value="Genomic_DNA"/>
</dbReference>
<reference evidence="2 3" key="1">
    <citation type="submission" date="2019-12" db="EMBL/GenBank/DDBJ databases">
        <title>Spirosoma sp. HMF4905 genome sequencing and assembly.</title>
        <authorList>
            <person name="Kang H."/>
            <person name="Cha I."/>
            <person name="Kim H."/>
            <person name="Joh K."/>
        </authorList>
    </citation>
    <scope>NUCLEOTIDE SEQUENCE [LARGE SCALE GENOMIC DNA]</scope>
    <source>
        <strain evidence="2 3">HMF4905</strain>
    </source>
</reference>
<organism evidence="2 3">
    <name type="scientific">Spirosoma arboris</name>
    <dbReference type="NCBI Taxonomy" id="2682092"/>
    <lineage>
        <taxon>Bacteria</taxon>
        <taxon>Pseudomonadati</taxon>
        <taxon>Bacteroidota</taxon>
        <taxon>Cytophagia</taxon>
        <taxon>Cytophagales</taxon>
        <taxon>Cytophagaceae</taxon>
        <taxon>Spirosoma</taxon>
    </lineage>
</organism>
<evidence type="ECO:0000313" key="3">
    <source>
        <dbReference type="Proteomes" id="UP000436006"/>
    </source>
</evidence>
<sequence length="177" mass="19935">METLITITTGGQGSPVVSARELWSFLEAKQQFSDWIKKRIIRYGFLEDVDYVEIEGVTENPVKGGDEVIHKTMKNPKGGRTATDYALTLDMAKQLAMVERNEKGKQARLYFIEAEKALQKVMAAPTLLTNEQILIQLVSQQTQLMADTKQMLNQLRSDVDSIMHGHKPPKNSLRSGK</sequence>
<dbReference type="PANTHER" id="PTHR36180">
    <property type="entry name" value="DNA-BINDING PROTEIN-RELATED-RELATED"/>
    <property type="match status" value="1"/>
</dbReference>
<keyword evidence="3" id="KW-1185">Reference proteome</keyword>
<name>A0A7K1SAB2_9BACT</name>